<evidence type="ECO:0000256" key="6">
    <source>
        <dbReference type="ARBA" id="ARBA00023163"/>
    </source>
</evidence>
<dbReference type="STRING" id="1344418.A0A1D2VKQ1"/>
<dbReference type="PANTHER" id="PTHR16062:SF19">
    <property type="entry name" value="PROTEIN POLYBROMO-1"/>
    <property type="match status" value="1"/>
</dbReference>
<evidence type="ECO:0000256" key="5">
    <source>
        <dbReference type="ARBA" id="ARBA00023117"/>
    </source>
</evidence>
<dbReference type="InterPro" id="IPR037382">
    <property type="entry name" value="Rsc/polybromo"/>
</dbReference>
<dbReference type="OrthoDB" id="1742084at2759"/>
<evidence type="ECO:0000256" key="7">
    <source>
        <dbReference type="ARBA" id="ARBA00023242"/>
    </source>
</evidence>
<evidence type="ECO:0000256" key="3">
    <source>
        <dbReference type="ARBA" id="ARBA00022853"/>
    </source>
</evidence>
<evidence type="ECO:0000256" key="2">
    <source>
        <dbReference type="ARBA" id="ARBA00022737"/>
    </source>
</evidence>
<dbReference type="PRINTS" id="PR00503">
    <property type="entry name" value="BROMODOMAIN"/>
</dbReference>
<proteinExistence type="predicted"/>
<dbReference type="SMART" id="SM00297">
    <property type="entry name" value="BROMO"/>
    <property type="match status" value="2"/>
</dbReference>
<feature type="domain" description="Bromo" evidence="10">
    <location>
        <begin position="49"/>
        <end position="119"/>
    </location>
</feature>
<dbReference type="PANTHER" id="PTHR16062">
    <property type="entry name" value="SWI/SNF-RELATED"/>
    <property type="match status" value="1"/>
</dbReference>
<dbReference type="PROSITE" id="PS50014">
    <property type="entry name" value="BROMODOMAIN_2"/>
    <property type="match status" value="2"/>
</dbReference>
<dbReference type="InterPro" id="IPR001487">
    <property type="entry name" value="Bromodomain"/>
</dbReference>
<accession>A0A1D2VKQ1</accession>
<evidence type="ECO:0000256" key="9">
    <source>
        <dbReference type="SAM" id="MobiDB-lite"/>
    </source>
</evidence>
<evidence type="ECO:0000259" key="10">
    <source>
        <dbReference type="PROSITE" id="PS50014"/>
    </source>
</evidence>
<dbReference type="EMBL" id="KV454477">
    <property type="protein sequence ID" value="ODV62193.1"/>
    <property type="molecule type" value="Genomic_DNA"/>
</dbReference>
<sequence length="806" mass="92322">MPSKRRRSTILHSPRSLTKKARRNSDVNYELQTFLHSTLSLVQNLRDDNNRPISKEYLRLPNKKNYPDYYSQISNPISLTDIKGKINTKHYTDPKDFLHDIKLMADNSSTYNETSSLIAQDARHIYNFVSDQVKQFLGEKVDIPRYERRTPSRKLTSSSSAASNDSFKKPTKLHLNSKKSISQEHPDTLSTSLKIKLPLKKLEKQKISLSNDLFHIQIDDSLKSKLTTIMESLINYKDEEAGQISLPFMIEPDKVDYPDYYQIIKNPIAINTVLKKITGVDPTIQRSNKRKGRGRKRSSITPVPSFPVYQNFQEFKTDLFDIFKNAQTYNQEGSLIYEHSKILEKELEKQLTQLLDSLDSESSKTQENIANIDQDDLDRLENKKRTKQPKSLAGIKLHVKNPSENSSSSNVTKIKLKLRGSKENKMEIDNKRIQNEKLQENENQEDAASLKQEDDESPTQNLKKSLRLASLKTDESNNNFIKPEIINSPSKLRSHTRANTKIRTRSRITKPDSSSFAEDRTNKVLLEHESPSNKNEDSKSTPPISPKTSKNQKNQVPDDYKSDESILSNDNEKHTGTKNIKTIDSKENLDDIEDKDDEKIVDEEENKDKINSKIEGQDNNDTTKILKSEEPPLLLEYPSFVITQRKLIQPKSSPLILEISISSSKNTKGTHRQNFAFFPDQINMNSLIMPTYFEYKFESSKANKISDFAINLPQSKNAITILMSLNDILINKNYVSGLLINGERANPSPSMTYADSGKVLTSKYEVRLANGINNIQFLVQILANSRERVAQEIIEEKVDFWVQVSQ</sequence>
<keyword evidence="3" id="KW-0156">Chromatin regulator</keyword>
<keyword evidence="4" id="KW-0805">Transcription regulation</keyword>
<evidence type="ECO:0000256" key="4">
    <source>
        <dbReference type="ARBA" id="ARBA00023015"/>
    </source>
</evidence>
<feature type="region of interest" description="Disordered" evidence="9">
    <location>
        <begin position="1"/>
        <end position="23"/>
    </location>
</feature>
<organism evidence="11 12">
    <name type="scientific">Ascoidea rubescens DSM 1968</name>
    <dbReference type="NCBI Taxonomy" id="1344418"/>
    <lineage>
        <taxon>Eukaryota</taxon>
        <taxon>Fungi</taxon>
        <taxon>Dikarya</taxon>
        <taxon>Ascomycota</taxon>
        <taxon>Saccharomycotina</taxon>
        <taxon>Saccharomycetes</taxon>
        <taxon>Ascoideaceae</taxon>
        <taxon>Ascoidea</taxon>
    </lineage>
</organism>
<dbReference type="AlphaFoldDB" id="A0A1D2VKQ1"/>
<dbReference type="GO" id="GO:0006368">
    <property type="term" value="P:transcription elongation by RNA polymerase II"/>
    <property type="evidence" value="ECO:0007669"/>
    <property type="project" value="TreeGrafter"/>
</dbReference>
<feature type="compositionally biased region" description="Basic and acidic residues" evidence="9">
    <location>
        <begin position="517"/>
        <end position="539"/>
    </location>
</feature>
<dbReference type="InParanoid" id="A0A1D2VKQ1"/>
<dbReference type="GO" id="GO:0006338">
    <property type="term" value="P:chromatin remodeling"/>
    <property type="evidence" value="ECO:0007669"/>
    <property type="project" value="InterPro"/>
</dbReference>
<keyword evidence="7" id="KW-0539">Nucleus</keyword>
<evidence type="ECO:0000313" key="11">
    <source>
        <dbReference type="EMBL" id="ODV62193.1"/>
    </source>
</evidence>
<evidence type="ECO:0000313" key="12">
    <source>
        <dbReference type="Proteomes" id="UP000095038"/>
    </source>
</evidence>
<name>A0A1D2VKQ1_9ASCO</name>
<comment type="subcellular location">
    <subcellularLocation>
        <location evidence="1">Nucleus</location>
    </subcellularLocation>
</comment>
<feature type="region of interest" description="Disordered" evidence="9">
    <location>
        <begin position="480"/>
        <end position="581"/>
    </location>
</feature>
<keyword evidence="5 8" id="KW-0103">Bromodomain</keyword>
<dbReference type="Proteomes" id="UP000095038">
    <property type="component" value="Unassembled WGS sequence"/>
</dbReference>
<feature type="compositionally biased region" description="Low complexity" evidence="9">
    <location>
        <begin position="540"/>
        <end position="549"/>
    </location>
</feature>
<dbReference type="InterPro" id="IPR036427">
    <property type="entry name" value="Bromodomain-like_sf"/>
</dbReference>
<dbReference type="GO" id="GO:0016586">
    <property type="term" value="C:RSC-type complex"/>
    <property type="evidence" value="ECO:0007669"/>
    <property type="project" value="InterPro"/>
</dbReference>
<feature type="region of interest" description="Disordered" evidence="9">
    <location>
        <begin position="147"/>
        <end position="185"/>
    </location>
</feature>
<feature type="domain" description="Bromo" evidence="10">
    <location>
        <begin position="240"/>
        <end position="337"/>
    </location>
</feature>
<protein>
    <submittedName>
        <fullName evidence="11">Bromodomain-containing protein</fullName>
    </submittedName>
</protein>
<reference evidence="12" key="1">
    <citation type="submission" date="2016-05" db="EMBL/GenBank/DDBJ databases">
        <title>Comparative genomics of biotechnologically important yeasts.</title>
        <authorList>
            <consortium name="DOE Joint Genome Institute"/>
            <person name="Riley R."/>
            <person name="Haridas S."/>
            <person name="Wolfe K.H."/>
            <person name="Lopes M.R."/>
            <person name="Hittinger C.T."/>
            <person name="Goker M."/>
            <person name="Salamov A."/>
            <person name="Wisecaver J."/>
            <person name="Long T.M."/>
            <person name="Aerts A.L."/>
            <person name="Barry K."/>
            <person name="Choi C."/>
            <person name="Clum A."/>
            <person name="Coughlan A.Y."/>
            <person name="Deshpande S."/>
            <person name="Douglass A.P."/>
            <person name="Hanson S.J."/>
            <person name="Klenk H.-P."/>
            <person name="Labutti K."/>
            <person name="Lapidus A."/>
            <person name="Lindquist E."/>
            <person name="Lipzen A."/>
            <person name="Meier-Kolthoff J.P."/>
            <person name="Ohm R.A."/>
            <person name="Otillar R.P."/>
            <person name="Pangilinan J."/>
            <person name="Peng Y."/>
            <person name="Rokas A."/>
            <person name="Rosa C.A."/>
            <person name="Scheuner C."/>
            <person name="Sibirny A.A."/>
            <person name="Slot J.C."/>
            <person name="Stielow J.B."/>
            <person name="Sun H."/>
            <person name="Kurtzman C.P."/>
            <person name="Blackwell M."/>
            <person name="Grigoriev I.V."/>
            <person name="Jeffries T.W."/>
        </authorList>
    </citation>
    <scope>NUCLEOTIDE SEQUENCE [LARGE SCALE GENOMIC DNA]</scope>
    <source>
        <strain evidence="12">DSM 1968</strain>
    </source>
</reference>
<feature type="compositionally biased region" description="Basic and acidic residues" evidence="9">
    <location>
        <begin position="556"/>
        <end position="581"/>
    </location>
</feature>
<feature type="compositionally biased region" description="Basic residues" evidence="9">
    <location>
        <begin position="492"/>
        <end position="508"/>
    </location>
</feature>
<feature type="compositionally biased region" description="Basic and acidic residues" evidence="9">
    <location>
        <begin position="420"/>
        <end position="440"/>
    </location>
</feature>
<dbReference type="CDD" id="cd04369">
    <property type="entry name" value="Bromodomain"/>
    <property type="match status" value="1"/>
</dbReference>
<dbReference type="RefSeq" id="XP_020048500.1">
    <property type="nucleotide sequence ID" value="XM_020188908.1"/>
</dbReference>
<dbReference type="GO" id="GO:0003682">
    <property type="term" value="F:chromatin binding"/>
    <property type="evidence" value="ECO:0007669"/>
    <property type="project" value="TreeGrafter"/>
</dbReference>
<keyword evidence="6" id="KW-0804">Transcription</keyword>
<dbReference type="SUPFAM" id="SSF47370">
    <property type="entry name" value="Bromodomain"/>
    <property type="match status" value="2"/>
</dbReference>
<dbReference type="Pfam" id="PF00439">
    <property type="entry name" value="Bromodomain"/>
    <property type="match status" value="3"/>
</dbReference>
<dbReference type="GeneID" id="30962544"/>
<evidence type="ECO:0000256" key="8">
    <source>
        <dbReference type="PROSITE-ProRule" id="PRU00035"/>
    </source>
</evidence>
<dbReference type="Gene3D" id="1.20.920.10">
    <property type="entry name" value="Bromodomain-like"/>
    <property type="match status" value="2"/>
</dbReference>
<keyword evidence="12" id="KW-1185">Reference proteome</keyword>
<evidence type="ECO:0000256" key="1">
    <source>
        <dbReference type="ARBA" id="ARBA00004123"/>
    </source>
</evidence>
<keyword evidence="2" id="KW-0677">Repeat</keyword>
<feature type="compositionally biased region" description="Polar residues" evidence="9">
    <location>
        <begin position="402"/>
        <end position="412"/>
    </location>
</feature>
<feature type="region of interest" description="Disordered" evidence="9">
    <location>
        <begin position="372"/>
        <end position="462"/>
    </location>
</feature>
<gene>
    <name evidence="11" type="ORF">ASCRUDRAFT_12277</name>
</gene>